<organism evidence="1 2">
    <name type="scientific">Anaerolinea thermophila</name>
    <dbReference type="NCBI Taxonomy" id="167964"/>
    <lineage>
        <taxon>Bacteria</taxon>
        <taxon>Bacillati</taxon>
        <taxon>Chloroflexota</taxon>
        <taxon>Anaerolineae</taxon>
        <taxon>Anaerolineales</taxon>
        <taxon>Anaerolineaceae</taxon>
        <taxon>Anaerolinea</taxon>
    </lineage>
</organism>
<dbReference type="AlphaFoldDB" id="A0A124FMS8"/>
<feature type="non-terminal residue" evidence="1">
    <location>
        <position position="1"/>
    </location>
</feature>
<comment type="caution">
    <text evidence="1">The sequence shown here is derived from an EMBL/GenBank/DDBJ whole genome shotgun (WGS) entry which is preliminary data.</text>
</comment>
<sequence>NANMPNAAGRLKVISGNRFARICSAFLVLALLSNSVPHTMHLVAESFNRVPQTGQSFVFEVFVS</sequence>
<protein>
    <submittedName>
        <fullName evidence="1">Uncharacterized protein</fullName>
    </submittedName>
</protein>
<dbReference type="EMBL" id="LGFU01000177">
    <property type="protein sequence ID" value="KUK45717.1"/>
    <property type="molecule type" value="Genomic_DNA"/>
</dbReference>
<dbReference type="Proteomes" id="UP000064249">
    <property type="component" value="Unassembled WGS sequence"/>
</dbReference>
<gene>
    <name evidence="1" type="ORF">XD73_1407</name>
</gene>
<name>A0A124FMS8_9CHLR</name>
<reference evidence="1 2" key="1">
    <citation type="journal article" date="2015" name="MBio">
        <title>Genome-Resolved Metagenomic Analysis Reveals Roles for Candidate Phyla and Other Microbial Community Members in Biogeochemical Transformations in Oil Reservoirs.</title>
        <authorList>
            <person name="Hu P."/>
            <person name="Tom L."/>
            <person name="Singh A."/>
            <person name="Thomas B.C."/>
            <person name="Baker B.J."/>
            <person name="Piceno Y.M."/>
            <person name="Andersen G.L."/>
            <person name="Banfield J.F."/>
        </authorList>
    </citation>
    <scope>NUCLEOTIDE SEQUENCE [LARGE SCALE GENOMIC DNA]</scope>
    <source>
        <strain evidence="1">46_16</strain>
    </source>
</reference>
<evidence type="ECO:0000313" key="2">
    <source>
        <dbReference type="Proteomes" id="UP000064249"/>
    </source>
</evidence>
<proteinExistence type="predicted"/>
<accession>A0A124FMS8</accession>
<evidence type="ECO:0000313" key="1">
    <source>
        <dbReference type="EMBL" id="KUK45717.1"/>
    </source>
</evidence>